<evidence type="ECO:0000313" key="2">
    <source>
        <dbReference type="Proteomes" id="UP001445076"/>
    </source>
</evidence>
<proteinExistence type="predicted"/>
<sequence length="245" mass="27826">MAVPNSNFLQEGHRVKSGKCGWQVVGLSGVTGGGKSTLAAKLLASLPTTVVYMSQDEYILPDHYPVHPKAPKPLTGINKDTLSSIDMTKMIADIKHILASDVADIKFTDYSEIHKRSKVIGSALCEPRPPFRGHKENVHLPSLLLLDGFLLFNHLEVPQFCDLLYFITLTKEQCLERRKRRVFTHARMNTKEYFDLCTWPQYEHHFTQMCNSIKGIHFIDGSSHPQIIYEEAFKDIMHMLNNANC</sequence>
<comment type="caution">
    <text evidence="1">The sequence shown here is derived from an EMBL/GenBank/DDBJ whole genome shotgun (WGS) entry which is preliminary data.</text>
</comment>
<gene>
    <name evidence="1" type="ORF">OTU49_008150</name>
</gene>
<keyword evidence="2" id="KW-1185">Reference proteome</keyword>
<evidence type="ECO:0000313" key="1">
    <source>
        <dbReference type="EMBL" id="KAK8730214.1"/>
    </source>
</evidence>
<protein>
    <submittedName>
        <fullName evidence="1">Uncharacterized protein</fullName>
    </submittedName>
</protein>
<dbReference type="SUPFAM" id="SSF52540">
    <property type="entry name" value="P-loop containing nucleoside triphosphate hydrolases"/>
    <property type="match status" value="1"/>
</dbReference>
<dbReference type="Gene3D" id="3.40.50.300">
    <property type="entry name" value="P-loop containing nucleotide triphosphate hydrolases"/>
    <property type="match status" value="1"/>
</dbReference>
<dbReference type="AlphaFoldDB" id="A0AAW0WWT0"/>
<accession>A0AAW0WWT0</accession>
<dbReference type="InterPro" id="IPR027417">
    <property type="entry name" value="P-loop_NTPase"/>
</dbReference>
<name>A0AAW0WWT0_CHEQU</name>
<dbReference type="Proteomes" id="UP001445076">
    <property type="component" value="Unassembled WGS sequence"/>
</dbReference>
<dbReference type="PANTHER" id="PTHR10285">
    <property type="entry name" value="URIDINE KINASE"/>
    <property type="match status" value="1"/>
</dbReference>
<dbReference type="EMBL" id="JARKIK010000065">
    <property type="protein sequence ID" value="KAK8730214.1"/>
    <property type="molecule type" value="Genomic_DNA"/>
</dbReference>
<organism evidence="1 2">
    <name type="scientific">Cherax quadricarinatus</name>
    <name type="common">Australian red claw crayfish</name>
    <dbReference type="NCBI Taxonomy" id="27406"/>
    <lineage>
        <taxon>Eukaryota</taxon>
        <taxon>Metazoa</taxon>
        <taxon>Ecdysozoa</taxon>
        <taxon>Arthropoda</taxon>
        <taxon>Crustacea</taxon>
        <taxon>Multicrustacea</taxon>
        <taxon>Malacostraca</taxon>
        <taxon>Eumalacostraca</taxon>
        <taxon>Eucarida</taxon>
        <taxon>Decapoda</taxon>
        <taxon>Pleocyemata</taxon>
        <taxon>Astacidea</taxon>
        <taxon>Parastacoidea</taxon>
        <taxon>Parastacidae</taxon>
        <taxon>Cherax</taxon>
    </lineage>
</organism>
<reference evidence="1 2" key="1">
    <citation type="journal article" date="2024" name="BMC Genomics">
        <title>Genome assembly of redclaw crayfish (Cherax quadricarinatus) provides insights into its immune adaptation and hypoxia tolerance.</title>
        <authorList>
            <person name="Liu Z."/>
            <person name="Zheng J."/>
            <person name="Li H."/>
            <person name="Fang K."/>
            <person name="Wang S."/>
            <person name="He J."/>
            <person name="Zhou D."/>
            <person name="Weng S."/>
            <person name="Chi M."/>
            <person name="Gu Z."/>
            <person name="He J."/>
            <person name="Li F."/>
            <person name="Wang M."/>
        </authorList>
    </citation>
    <scope>NUCLEOTIDE SEQUENCE [LARGE SCALE GENOMIC DNA]</scope>
    <source>
        <strain evidence="1">ZL_2023a</strain>
    </source>
</reference>